<proteinExistence type="predicted"/>
<dbReference type="AlphaFoldDB" id="A0AAU9KYN2"/>
<accession>A0AAU9KYN2</accession>
<dbReference type="EMBL" id="CAKKTJ010000208">
    <property type="protein sequence ID" value="CAH0478023.1"/>
    <property type="molecule type" value="Genomic_DNA"/>
</dbReference>
<sequence>MGVFFRLLDHHEAIQQKTSSELALGNTMQCWGHKPHSTTITTHVVTTHALLLQQDYVDKRLETCCLSESSKYQQLDASVLQSATSQRHSPKRLASFITTPSRSIKRQRISIDSGNQSVSHASDSPSIGFPQSLQYALPGLSSHDTLYVLHALRVIPSELRHLNGSASRSRLRRRCKVRQVFGWRHLLCQENDDEKAARRVVWKSAKALDSMNMRPLARQIWRASTEATGGLNERETGEVLYTVNHIARVVHSTKRQYGSRRRAREQVWIECYLDDGMQVCVARKELRQFDEYRAPETSATECQGFLVRPMYTRAINAQLVGCSLQCLRAVDARDCGVRSATALKQRMLDDLPQLTLQCEEDYLYDLVQAPQLLLDSVFALGTCSVAKLSANLLQQLRHEDMDIIAKLVSPSKVLQDSCGREDMAELDRPQQTLCVADSLQSFAGETQQPVKDLLMQCNTLYNNFLFLWMNNSVVVKGARKELVLALARLDVIEKIDLEQVLAF</sequence>
<name>A0AAU9KYN2_9STRA</name>
<reference evidence="1" key="1">
    <citation type="submission" date="2021-11" db="EMBL/GenBank/DDBJ databases">
        <authorList>
            <person name="Islam A."/>
            <person name="Islam S."/>
            <person name="Flora M.S."/>
            <person name="Rahman M."/>
            <person name="Ziaur R.M."/>
            <person name="Epstein J.H."/>
            <person name="Hassan M."/>
            <person name="Klassen M."/>
            <person name="Woodard K."/>
            <person name="Webb A."/>
            <person name="Webby R.J."/>
            <person name="El Zowalaty M.E."/>
        </authorList>
    </citation>
    <scope>NUCLEOTIDE SEQUENCE</scope>
    <source>
        <strain evidence="1">Pbs3</strain>
    </source>
</reference>
<evidence type="ECO:0000313" key="1">
    <source>
        <dbReference type="EMBL" id="CAH0478023.1"/>
    </source>
</evidence>
<organism evidence="1 2">
    <name type="scientific">Peronospora belbahrii</name>
    <dbReference type="NCBI Taxonomy" id="622444"/>
    <lineage>
        <taxon>Eukaryota</taxon>
        <taxon>Sar</taxon>
        <taxon>Stramenopiles</taxon>
        <taxon>Oomycota</taxon>
        <taxon>Peronosporomycetes</taxon>
        <taxon>Peronosporales</taxon>
        <taxon>Peronosporaceae</taxon>
        <taxon>Peronospora</taxon>
    </lineage>
</organism>
<protein>
    <submittedName>
        <fullName evidence="1">Uncharacterized protein</fullName>
    </submittedName>
</protein>
<comment type="caution">
    <text evidence="1">The sequence shown here is derived from an EMBL/GenBank/DDBJ whole genome shotgun (WGS) entry which is preliminary data.</text>
</comment>
<evidence type="ECO:0000313" key="2">
    <source>
        <dbReference type="Proteomes" id="UP001160483"/>
    </source>
</evidence>
<dbReference type="Proteomes" id="UP001160483">
    <property type="component" value="Unassembled WGS sequence"/>
</dbReference>
<gene>
    <name evidence="1" type="ORF">PBS003_LOCUS4742</name>
</gene>